<organism evidence="1 2">
    <name type="scientific">Psychrobacillus soli</name>
    <dbReference type="NCBI Taxonomy" id="1543965"/>
    <lineage>
        <taxon>Bacteria</taxon>
        <taxon>Bacillati</taxon>
        <taxon>Bacillota</taxon>
        <taxon>Bacilli</taxon>
        <taxon>Bacillales</taxon>
        <taxon>Bacillaceae</taxon>
        <taxon>Psychrobacillus</taxon>
    </lineage>
</organism>
<comment type="caution">
    <text evidence="1">The sequence shown here is derived from an EMBL/GenBank/DDBJ whole genome shotgun (WGS) entry which is preliminary data.</text>
</comment>
<evidence type="ECO:0000313" key="1">
    <source>
        <dbReference type="EMBL" id="TQR13313.1"/>
    </source>
</evidence>
<dbReference type="SUPFAM" id="SSF55961">
    <property type="entry name" value="Bet v1-like"/>
    <property type="match status" value="1"/>
</dbReference>
<name>A0A544T780_9BACI</name>
<proteinExistence type="predicted"/>
<protein>
    <submittedName>
        <fullName evidence="1">SRPBCC family protein</fullName>
    </submittedName>
</protein>
<keyword evidence="2" id="KW-1185">Reference proteome</keyword>
<gene>
    <name evidence="1" type="ORF">FG383_12330</name>
</gene>
<accession>A0A544T780</accession>
<dbReference type="OrthoDB" id="2360771at2"/>
<dbReference type="EMBL" id="VDGG01000024">
    <property type="protein sequence ID" value="TQR13313.1"/>
    <property type="molecule type" value="Genomic_DNA"/>
</dbReference>
<reference evidence="1 2" key="1">
    <citation type="submission" date="2019-05" db="EMBL/GenBank/DDBJ databases">
        <title>Psychrobacillus vulpis sp. nov., a new species isolated from feces of a red fox that inhabits in The Tablas de Daimiel Natural Park, Albacete, Spain.</title>
        <authorList>
            <person name="Rodriguez M."/>
            <person name="Reina J.C."/>
            <person name="Bejar V."/>
            <person name="Llamas I."/>
        </authorList>
    </citation>
    <scope>NUCLEOTIDE SEQUENCE [LARGE SCALE GENOMIC DNA]</scope>
    <source>
        <strain evidence="1 2">NHI-2</strain>
    </source>
</reference>
<dbReference type="Proteomes" id="UP000318937">
    <property type="component" value="Unassembled WGS sequence"/>
</dbReference>
<dbReference type="CDD" id="cd07812">
    <property type="entry name" value="SRPBCC"/>
    <property type="match status" value="1"/>
</dbReference>
<dbReference type="AlphaFoldDB" id="A0A544T780"/>
<evidence type="ECO:0000313" key="2">
    <source>
        <dbReference type="Proteomes" id="UP000318937"/>
    </source>
</evidence>
<sequence>MKKWKKEININVPIEFAWPYFYGDTEKKKKIFPKVVEEEYVEQTEQVVGSIIHQTYQIGSLTEQYEITIKKYVDEQNYKMIQESFLLNDRFRMTIDYELQMEDSAATKFIYTSINKPKNPLFSIFQLFGNDDVVMKFMNRTKETMEAAYKTTAN</sequence>
<dbReference type="RefSeq" id="WP_142607695.1">
    <property type="nucleotide sequence ID" value="NZ_VDGG01000024.1"/>
</dbReference>